<name>A0A9N9EQC8_9GLOM</name>
<feature type="region of interest" description="Disordered" evidence="1">
    <location>
        <begin position="535"/>
        <end position="555"/>
    </location>
</feature>
<dbReference type="EMBL" id="CAJVPS010014753">
    <property type="protein sequence ID" value="CAG8684094.1"/>
    <property type="molecule type" value="Genomic_DNA"/>
</dbReference>
<proteinExistence type="predicted"/>
<reference evidence="2" key="1">
    <citation type="submission" date="2021-06" db="EMBL/GenBank/DDBJ databases">
        <authorList>
            <person name="Kallberg Y."/>
            <person name="Tangrot J."/>
            <person name="Rosling A."/>
        </authorList>
    </citation>
    <scope>NUCLEOTIDE SEQUENCE</scope>
    <source>
        <strain evidence="2">FL130A</strain>
    </source>
</reference>
<protein>
    <submittedName>
        <fullName evidence="2">203_t:CDS:1</fullName>
    </submittedName>
</protein>
<gene>
    <name evidence="2" type="ORF">ALEPTO_LOCUS10951</name>
</gene>
<feature type="compositionally biased region" description="Basic and acidic residues" evidence="1">
    <location>
        <begin position="538"/>
        <end position="555"/>
    </location>
</feature>
<evidence type="ECO:0000313" key="3">
    <source>
        <dbReference type="Proteomes" id="UP000789508"/>
    </source>
</evidence>
<dbReference type="OrthoDB" id="2443197at2759"/>
<sequence length="555" mass="63247">MCEYFDRNPSSWNIIDFLNRCPLEPFSQKIDCYIKSLDAIVASGQVIKWRDWGPTWSPAIQGYLPSHETVPIQHWTHKGTGGLLGPPDARGSHPDRQKAREWEAKRARGYIQIHQPVKGKIGTVIGNISGNADVKAYISKKSVIHGANDEQDSKRTKIHHFFPVLNAAMQTQADSDGAAIPKDDALNEQVLLQEDPYSSVDCRLMINGVCIRSAMENWRKSSKHVDEIHKQDLMYYNIIDTTPSSATGARQLFNDSWNDISSAVEGLLGSRSHAIPLASNSGSSADQDMENDGRADDIKQYLTSILKNVNTAEKLCDAIKRERERLRTNGNLKWKKRSLALLKIFRDQFPHRRNCLREQQTEYNYIINFISRVFNLLLKDKPFLKCSWGETTLRSSAALLNQSLKDDERRHPGNKIDAILSLLELDLEFCTLEVSGPPSHVDHTHYVGDRNKTAKMLKIILNFIKRNFSGDFELFRRIKVYGMQVYEKDFPCPTMSFLFFKELPKFASNLWLMQEMIVSSTERILAYVTNTIAESSSDDSKIDKTKVSPTEKKDK</sequence>
<accession>A0A9N9EQC8</accession>
<organism evidence="2 3">
    <name type="scientific">Ambispora leptoticha</name>
    <dbReference type="NCBI Taxonomy" id="144679"/>
    <lineage>
        <taxon>Eukaryota</taxon>
        <taxon>Fungi</taxon>
        <taxon>Fungi incertae sedis</taxon>
        <taxon>Mucoromycota</taxon>
        <taxon>Glomeromycotina</taxon>
        <taxon>Glomeromycetes</taxon>
        <taxon>Archaeosporales</taxon>
        <taxon>Ambisporaceae</taxon>
        <taxon>Ambispora</taxon>
    </lineage>
</organism>
<comment type="caution">
    <text evidence="2">The sequence shown here is derived from an EMBL/GenBank/DDBJ whole genome shotgun (WGS) entry which is preliminary data.</text>
</comment>
<evidence type="ECO:0000313" key="2">
    <source>
        <dbReference type="EMBL" id="CAG8684094.1"/>
    </source>
</evidence>
<dbReference type="AlphaFoldDB" id="A0A9N9EQC8"/>
<dbReference type="Proteomes" id="UP000789508">
    <property type="component" value="Unassembled WGS sequence"/>
</dbReference>
<evidence type="ECO:0000256" key="1">
    <source>
        <dbReference type="SAM" id="MobiDB-lite"/>
    </source>
</evidence>
<keyword evidence="3" id="KW-1185">Reference proteome</keyword>
<feature type="non-terminal residue" evidence="2">
    <location>
        <position position="555"/>
    </location>
</feature>